<dbReference type="Gene3D" id="3.30.70.1180">
    <property type="entry name" value="Vacuolar atp synthase subunit c, domain 1"/>
    <property type="match status" value="1"/>
</dbReference>
<keyword evidence="8" id="KW-0238">DNA-binding</keyword>
<proteinExistence type="inferred from homology"/>
<evidence type="ECO:0000256" key="10">
    <source>
        <dbReference type="RuleBase" id="RU364010"/>
    </source>
</evidence>
<dbReference type="Pfam" id="PF03223">
    <property type="entry name" value="V-ATPase_C"/>
    <property type="match status" value="1"/>
</dbReference>
<dbReference type="Gene3D" id="3.30.70.100">
    <property type="match status" value="1"/>
</dbReference>
<evidence type="ECO:0000313" key="13">
    <source>
        <dbReference type="EMBL" id="KAL0634846.1"/>
    </source>
</evidence>
<comment type="function">
    <text evidence="10">Subunit of the V1 complex of vacuolar(H+)-ATPase (V-ATPase), a multisubunit enzyme composed of a peripheral complex (V1) that hydrolyzes ATP and a membrane integral complex (V0) that translocates protons. V-ATPase is responsible for acidifying and maintaining the pH of intracellular compartments and in some cell types, is targeted to the plasma membrane, where it is responsible for acidifying the extracellular environment. Subunit C is necessary for the assembly of the catalytic sector of the enzyme and is likely to have a specific function in its catalytic activity.</text>
</comment>
<reference evidence="13 14" key="1">
    <citation type="submission" date="2024-02" db="EMBL/GenBank/DDBJ databases">
        <title>Discinaceae phylogenomics.</title>
        <authorList>
            <person name="Dirks A.C."/>
            <person name="James T.Y."/>
        </authorList>
    </citation>
    <scope>NUCLEOTIDE SEQUENCE [LARGE SCALE GENOMIC DNA]</scope>
    <source>
        <strain evidence="13 14">ACD0624</strain>
    </source>
</reference>
<evidence type="ECO:0000256" key="4">
    <source>
        <dbReference type="ARBA" id="ARBA00022448"/>
    </source>
</evidence>
<evidence type="ECO:0000256" key="9">
    <source>
        <dbReference type="ARBA" id="ARBA00023242"/>
    </source>
</evidence>
<name>A0ABR3GG60_9PEZI</name>
<keyword evidence="7 10" id="KW-0406">Ion transport</keyword>
<dbReference type="InterPro" id="IPR036132">
    <property type="entry name" value="Vac_ATP_synth_c_sf"/>
</dbReference>
<sequence>MLGINPSGVLILLDNTGELILDLSIATAIPEDGSWFTPGCFCIVDGAFEEDSRFTVFTVGQPLPERREASAEVFGHVDFLGNGVTLDMSTNVGGGGGQQGRAMRKAEKTAEDARMVFCGEVELDAKGTLEALRCVLEIYEEEPPMVMVLLGNFTKVAMGVSGGSVAYKEYFDQLASLLADFPALTAATTFVFVPGDNDPWASTFSGGSSTTLPRKGIPDIFTSRIKRVFQQASKGATDGTGGEALWASNPCRIGYFTQELVVCRDDVVGRLRRSGINFRKNDNPPKEDDKMDEDPDGTAEDEGGDEEDKTDVDHEIRTARKLVKTILDQGSLSPFSLATRPVLWDYWHALQLYPLPNALVLADPAMQPFAVTYEGCHVMNPGRMVGRRKARWIEYAPATGRGVEVVSLDNDIKLKFASYQQVKSTLVSVQRKQTGNLSTRSLAPLLKKSDFVPPSEYLQTLLIAVPYPLCKTWLQTYETLSPMVVPRSSQPLASDADFTLYSVTLFKKHASEFIARARASHFTPREFQWSDVAVAEDAREARDVAANERRLFADVLRLARTAHSDLFMAWTHVKALRVFVESVLRYGLPLEFVSAVIQTNQRNARATKKALDKAYNYLGGNAFGRDKKGNIKDDSGELGGLMGETEYSAYCYFEFEVA</sequence>
<evidence type="ECO:0000256" key="1">
    <source>
        <dbReference type="ARBA" id="ARBA00004123"/>
    </source>
</evidence>
<evidence type="ECO:0000313" key="14">
    <source>
        <dbReference type="Proteomes" id="UP001447188"/>
    </source>
</evidence>
<accession>A0ABR3GG60</accession>
<dbReference type="Proteomes" id="UP001447188">
    <property type="component" value="Unassembled WGS sequence"/>
</dbReference>
<keyword evidence="9" id="KW-0539">Nucleus</keyword>
<comment type="similarity">
    <text evidence="2 10">Belongs to the V-ATPase C subunit family.</text>
</comment>
<dbReference type="EMBL" id="JBBBZM010000083">
    <property type="protein sequence ID" value="KAL0634846.1"/>
    <property type="molecule type" value="Genomic_DNA"/>
</dbReference>
<feature type="compositionally biased region" description="Basic and acidic residues" evidence="11">
    <location>
        <begin position="279"/>
        <end position="289"/>
    </location>
</feature>
<dbReference type="Pfam" id="PF04042">
    <property type="entry name" value="DNA_pol_E_B"/>
    <property type="match status" value="1"/>
</dbReference>
<evidence type="ECO:0000256" key="6">
    <source>
        <dbReference type="ARBA" id="ARBA00022781"/>
    </source>
</evidence>
<protein>
    <recommendedName>
        <fullName evidence="10">V-type proton ATPase subunit C</fullName>
    </recommendedName>
</protein>
<organism evidence="13 14">
    <name type="scientific">Discina gigas</name>
    <dbReference type="NCBI Taxonomy" id="1032678"/>
    <lineage>
        <taxon>Eukaryota</taxon>
        <taxon>Fungi</taxon>
        <taxon>Dikarya</taxon>
        <taxon>Ascomycota</taxon>
        <taxon>Pezizomycotina</taxon>
        <taxon>Pezizomycetes</taxon>
        <taxon>Pezizales</taxon>
        <taxon>Discinaceae</taxon>
        <taxon>Discina</taxon>
    </lineage>
</organism>
<evidence type="ECO:0000256" key="7">
    <source>
        <dbReference type="ARBA" id="ARBA00023065"/>
    </source>
</evidence>
<comment type="similarity">
    <text evidence="3">Belongs to the DNA polymerase epsilon subunit B family.</text>
</comment>
<dbReference type="InterPro" id="IPR016266">
    <property type="entry name" value="POLE2"/>
</dbReference>
<keyword evidence="4 10" id="KW-0813">Transport</keyword>
<dbReference type="InterPro" id="IPR004907">
    <property type="entry name" value="ATPase_V1-cplx_csu"/>
</dbReference>
<dbReference type="PANTHER" id="PTHR12708:SF0">
    <property type="entry name" value="DNA POLYMERASE EPSILON SUBUNIT 2"/>
    <property type="match status" value="1"/>
</dbReference>
<evidence type="ECO:0000256" key="3">
    <source>
        <dbReference type="ARBA" id="ARBA00009560"/>
    </source>
</evidence>
<comment type="caution">
    <text evidence="13">The sequence shown here is derived from an EMBL/GenBank/DDBJ whole genome shotgun (WGS) entry which is preliminary data.</text>
</comment>
<keyword evidence="14" id="KW-1185">Reference proteome</keyword>
<dbReference type="CDD" id="cd14785">
    <property type="entry name" value="V-ATPase_C"/>
    <property type="match status" value="1"/>
</dbReference>
<evidence type="ECO:0000256" key="2">
    <source>
        <dbReference type="ARBA" id="ARBA00006138"/>
    </source>
</evidence>
<feature type="domain" description="DNA polymerase alpha/delta/epsilon subunit B" evidence="12">
    <location>
        <begin position="116"/>
        <end position="370"/>
    </location>
</feature>
<evidence type="ECO:0000256" key="11">
    <source>
        <dbReference type="SAM" id="MobiDB-lite"/>
    </source>
</evidence>
<dbReference type="InterPro" id="IPR007185">
    <property type="entry name" value="DNA_pol_a/d/e_bsu"/>
</dbReference>
<keyword evidence="5" id="KW-0235">DNA replication</keyword>
<evidence type="ECO:0000256" key="8">
    <source>
        <dbReference type="ARBA" id="ARBA00023125"/>
    </source>
</evidence>
<keyword evidence="13" id="KW-0548">Nucleotidyltransferase</keyword>
<feature type="region of interest" description="Disordered" evidence="11">
    <location>
        <begin position="276"/>
        <end position="313"/>
    </location>
</feature>
<dbReference type="GO" id="GO:0003887">
    <property type="term" value="F:DNA-directed DNA polymerase activity"/>
    <property type="evidence" value="ECO:0007669"/>
    <property type="project" value="UniProtKB-KW"/>
</dbReference>
<evidence type="ECO:0000256" key="5">
    <source>
        <dbReference type="ARBA" id="ARBA00022705"/>
    </source>
</evidence>
<dbReference type="PANTHER" id="PTHR12708">
    <property type="entry name" value="DNA POLYMERASE EPSILON SUBUNIT B"/>
    <property type="match status" value="1"/>
</dbReference>
<keyword evidence="13" id="KW-0239">DNA-directed DNA polymerase</keyword>
<comment type="subcellular location">
    <subcellularLocation>
        <location evidence="1">Nucleus</location>
    </subcellularLocation>
</comment>
<dbReference type="SUPFAM" id="SSF118203">
    <property type="entry name" value="Vacuolar ATP synthase subunit C"/>
    <property type="match status" value="1"/>
</dbReference>
<keyword evidence="6 10" id="KW-0375">Hydrogen ion transport</keyword>
<keyword evidence="13" id="KW-0808">Transferase</keyword>
<comment type="subunit">
    <text evidence="10">V-ATPase is a heteromultimeric enzyme composed of a peripheral catalytic V1 complex (components A to H) attached to an integral membrane V0 proton pore complex.</text>
</comment>
<gene>
    <name evidence="13" type="primary">DPB2_1</name>
    <name evidence="13" type="ORF">Q9L58_006206</name>
</gene>
<feature type="compositionally biased region" description="Acidic residues" evidence="11">
    <location>
        <begin position="290"/>
        <end position="310"/>
    </location>
</feature>
<evidence type="ECO:0000259" key="12">
    <source>
        <dbReference type="Pfam" id="PF04042"/>
    </source>
</evidence>